<evidence type="ECO:0000313" key="3">
    <source>
        <dbReference type="Proteomes" id="UP000587760"/>
    </source>
</evidence>
<evidence type="ECO:0000313" key="2">
    <source>
        <dbReference type="EMBL" id="MBB6479026.1"/>
    </source>
</evidence>
<sequence>MENPEISESAEEVLLFYPGDFTEENDLYDQNEDDYDFDEDESYDDGIAGSSKQDEDWEYGYEDDSDELTNQETGSSAFQQEIEDSLQETEDYDAIDD</sequence>
<dbReference type="RefSeq" id="WP_184743709.1">
    <property type="nucleotide sequence ID" value="NZ_JACHGJ010000001.1"/>
</dbReference>
<name>A0A841R5C5_9SPIO</name>
<reference evidence="2 3" key="1">
    <citation type="submission" date="2020-08" db="EMBL/GenBank/DDBJ databases">
        <title>Genomic Encyclopedia of Type Strains, Phase IV (KMG-IV): sequencing the most valuable type-strain genomes for metagenomic binning, comparative biology and taxonomic classification.</title>
        <authorList>
            <person name="Goeker M."/>
        </authorList>
    </citation>
    <scope>NUCLEOTIDE SEQUENCE [LARGE SCALE GENOMIC DNA]</scope>
    <source>
        <strain evidence="2 3">DSM 2461</strain>
    </source>
</reference>
<evidence type="ECO:0000256" key="1">
    <source>
        <dbReference type="SAM" id="MobiDB-lite"/>
    </source>
</evidence>
<accession>A0A841R5C5</accession>
<dbReference type="EMBL" id="JACHGJ010000001">
    <property type="protein sequence ID" value="MBB6479026.1"/>
    <property type="molecule type" value="Genomic_DNA"/>
</dbReference>
<feature type="compositionally biased region" description="Acidic residues" evidence="1">
    <location>
        <begin position="81"/>
        <end position="97"/>
    </location>
</feature>
<protein>
    <submittedName>
        <fullName evidence="2">Uncharacterized protein</fullName>
    </submittedName>
</protein>
<gene>
    <name evidence="2" type="ORF">HNR50_000659</name>
</gene>
<proteinExistence type="predicted"/>
<feature type="region of interest" description="Disordered" evidence="1">
    <location>
        <begin position="19"/>
        <end position="97"/>
    </location>
</feature>
<comment type="caution">
    <text evidence="2">The sequence shown here is derived from an EMBL/GenBank/DDBJ whole genome shotgun (WGS) entry which is preliminary data.</text>
</comment>
<feature type="compositionally biased region" description="Acidic residues" evidence="1">
    <location>
        <begin position="21"/>
        <end position="44"/>
    </location>
</feature>
<organism evidence="2 3">
    <name type="scientific">Spirochaeta isovalerica</name>
    <dbReference type="NCBI Taxonomy" id="150"/>
    <lineage>
        <taxon>Bacteria</taxon>
        <taxon>Pseudomonadati</taxon>
        <taxon>Spirochaetota</taxon>
        <taxon>Spirochaetia</taxon>
        <taxon>Spirochaetales</taxon>
        <taxon>Spirochaetaceae</taxon>
        <taxon>Spirochaeta</taxon>
    </lineage>
</organism>
<feature type="compositionally biased region" description="Polar residues" evidence="1">
    <location>
        <begin position="70"/>
        <end position="79"/>
    </location>
</feature>
<keyword evidence="3" id="KW-1185">Reference proteome</keyword>
<dbReference type="AlphaFoldDB" id="A0A841R5C5"/>
<feature type="compositionally biased region" description="Acidic residues" evidence="1">
    <location>
        <begin position="55"/>
        <end position="69"/>
    </location>
</feature>
<dbReference type="Proteomes" id="UP000587760">
    <property type="component" value="Unassembled WGS sequence"/>
</dbReference>